<dbReference type="Pfam" id="PF20062">
    <property type="entry name" value="DUF6461"/>
    <property type="match status" value="1"/>
</dbReference>
<dbReference type="RefSeq" id="WP_091200313.1">
    <property type="nucleotide sequence ID" value="NZ_FOKC01000009.1"/>
</dbReference>
<gene>
    <name evidence="1" type="ORF">CXG46_11055</name>
    <name evidence="2" type="ORF">SAMN05192575_10975</name>
</gene>
<evidence type="ECO:0000313" key="4">
    <source>
        <dbReference type="Proteomes" id="UP000233565"/>
    </source>
</evidence>
<dbReference type="STRING" id="748909.SAMN05192575_10975"/>
<keyword evidence="4" id="KW-1185">Reference proteome</keyword>
<dbReference type="EMBL" id="FOKC01000009">
    <property type="protein sequence ID" value="SFB37761.1"/>
    <property type="molecule type" value="Genomic_DNA"/>
</dbReference>
<sequence>MGDIEETVEHYKHLSIGDETTLVVRGATVEEVVQALGGVPLDDVPEDELDGDEPIWAAYVLSAIDGGVLASEDTGYADPPNSVLVALSQGGRAAAVVRDNIQAHCRFGYARDGVLLFDDDEFRFREDRDSVPEEIRPLFDLAWMDLTQDDSEAQEEDTSAVSFAMAEVATGIRLTSADAARHSDEGATVVAVRQLQYPQD</sequence>
<evidence type="ECO:0000313" key="2">
    <source>
        <dbReference type="EMBL" id="SFB37761.1"/>
    </source>
</evidence>
<dbReference type="EMBL" id="PJBV01000016">
    <property type="protein sequence ID" value="PKH40985.1"/>
    <property type="molecule type" value="Genomic_DNA"/>
</dbReference>
<protein>
    <submittedName>
        <fullName evidence="2">Uncharacterized protein</fullName>
    </submittedName>
</protein>
<name>A0A1I1AIA3_9ACTN</name>
<dbReference type="InterPro" id="IPR045592">
    <property type="entry name" value="DUF6461"/>
</dbReference>
<evidence type="ECO:0000313" key="3">
    <source>
        <dbReference type="Proteomes" id="UP000199113"/>
    </source>
</evidence>
<organism evidence="2 3">
    <name type="scientific">Nocardioides alpinus</name>
    <dbReference type="NCBI Taxonomy" id="748909"/>
    <lineage>
        <taxon>Bacteria</taxon>
        <taxon>Bacillati</taxon>
        <taxon>Actinomycetota</taxon>
        <taxon>Actinomycetes</taxon>
        <taxon>Propionibacteriales</taxon>
        <taxon>Nocardioidaceae</taxon>
        <taxon>Nocardioides</taxon>
    </lineage>
</organism>
<accession>A0A1I1AIA3</accession>
<evidence type="ECO:0000313" key="1">
    <source>
        <dbReference type="EMBL" id="PKH40985.1"/>
    </source>
</evidence>
<proteinExistence type="predicted"/>
<reference evidence="1 4" key="2">
    <citation type="submission" date="2017-12" db="EMBL/GenBank/DDBJ databases">
        <title>Pharmacopeia of the Arctic Ocean.</title>
        <authorList>
            <person name="Collins E."/>
            <person name="Ducluzeau A.-L."/>
        </authorList>
    </citation>
    <scope>NUCLEOTIDE SEQUENCE [LARGE SCALE GENOMIC DNA]</scope>
    <source>
        <strain evidence="1 4">DSM 23325</strain>
    </source>
</reference>
<dbReference type="Proteomes" id="UP000199113">
    <property type="component" value="Unassembled WGS sequence"/>
</dbReference>
<dbReference type="Proteomes" id="UP000233565">
    <property type="component" value="Unassembled WGS sequence"/>
</dbReference>
<dbReference type="OrthoDB" id="3782558at2"/>
<dbReference type="AlphaFoldDB" id="A0A1I1AIA3"/>
<reference evidence="2" key="1">
    <citation type="submission" date="2016-10" db="EMBL/GenBank/DDBJ databases">
        <authorList>
            <person name="de Groot N.N."/>
        </authorList>
    </citation>
    <scope>NUCLEOTIDE SEQUENCE [LARGE SCALE GENOMIC DNA]</scope>
    <source>
        <strain evidence="2">CGMCC 1.10697</strain>
    </source>
</reference>